<dbReference type="EC" id="3.1.3.48" evidence="1"/>
<dbReference type="PROSITE" id="PS50055">
    <property type="entry name" value="TYR_PHOSPHATASE_PTP"/>
    <property type="match status" value="1"/>
</dbReference>
<dbReference type="PRINTS" id="PR00700">
    <property type="entry name" value="PRTYPHPHTASE"/>
</dbReference>
<dbReference type="PaxDb" id="8022-A0A060YYJ7"/>
<protein>
    <recommendedName>
        <fullName evidence="1">protein-tyrosine-phosphatase</fullName>
        <ecNumber evidence="1">3.1.3.48</ecNumber>
    </recommendedName>
</protein>
<dbReference type="InterPro" id="IPR016130">
    <property type="entry name" value="Tyr_Pase_AS"/>
</dbReference>
<dbReference type="PROSITE" id="PS50056">
    <property type="entry name" value="TYR_PHOSPHATASE_2"/>
    <property type="match status" value="1"/>
</dbReference>
<dbReference type="InterPro" id="IPR003595">
    <property type="entry name" value="Tyr_Pase_cat"/>
</dbReference>
<dbReference type="SMART" id="SM00404">
    <property type="entry name" value="PTPc_motif"/>
    <property type="match status" value="1"/>
</dbReference>
<dbReference type="EMBL" id="FR927396">
    <property type="protein sequence ID" value="CDQ96806.1"/>
    <property type="molecule type" value="Genomic_DNA"/>
</dbReference>
<dbReference type="PROSITE" id="PS00383">
    <property type="entry name" value="TYR_PHOSPHATASE_1"/>
    <property type="match status" value="1"/>
</dbReference>
<dbReference type="Gene3D" id="3.90.190.10">
    <property type="entry name" value="Protein tyrosine phosphatase superfamily"/>
    <property type="match status" value="1"/>
</dbReference>
<sequence length="450" mass="51883">MEKATFFVPKHWQYVTKTEETGNTCSYTRVLLINLYHPSYISFHRKCFQIAHFYIEDNTSPRVISVSPTSMRTDTDKQEALPVKQFVKHVTELHHTNAFSREFEILKECYEEVQACPVDLGITTDGSNHPDNKNKNRYVNILAYDHSRVRLSTQADKDGKSGDYINANYVDGFNKSRAYIAAQGPLKSSTEDFWRMVWEQNVGVIIMITNLVEKGRRKCDQYWPLDSQEEYGGFLVTVKRSKVLAHYTQRTFTLRNTKVKKVSLKGRINERTVTQYHYTQWPDMGVPEYTLPVLTFVQKSSKARTDDMGPIVVHCSAGVGRTGTYIVLDSMLKQIKEEGTVNIMGFLKHIRTQRNYLVQTEVSAQSRWAGFALLGCAPSNGKLHQMRLNHLKEYYLNPGLIPTRKQWIHYSKISCPVTLPEQYECQHPTKAFNPYFPCAFRSSMCSSTML</sequence>
<dbReference type="SUPFAM" id="SSF52799">
    <property type="entry name" value="(Phosphotyrosine protein) phosphatases II"/>
    <property type="match status" value="1"/>
</dbReference>
<evidence type="ECO:0000256" key="1">
    <source>
        <dbReference type="ARBA" id="ARBA00013064"/>
    </source>
</evidence>
<accession>A0A060YYJ7</accession>
<reference evidence="5" key="2">
    <citation type="submission" date="2014-03" db="EMBL/GenBank/DDBJ databases">
        <authorList>
            <person name="Genoscope - CEA"/>
        </authorList>
    </citation>
    <scope>NUCLEOTIDE SEQUENCE</scope>
</reference>
<dbReference type="InterPro" id="IPR000242">
    <property type="entry name" value="PTP_cat"/>
</dbReference>
<dbReference type="PANTHER" id="PTHR19134:SF461">
    <property type="entry name" value="RECEPTOR-TYPE TYROSINE-PROTEIN PHOSPHATASE ZETA"/>
    <property type="match status" value="1"/>
</dbReference>
<evidence type="ECO:0000259" key="3">
    <source>
        <dbReference type="PROSITE" id="PS50055"/>
    </source>
</evidence>
<organism evidence="5 6">
    <name type="scientific">Oncorhynchus mykiss</name>
    <name type="common">Rainbow trout</name>
    <name type="synonym">Salmo gairdneri</name>
    <dbReference type="NCBI Taxonomy" id="8022"/>
    <lineage>
        <taxon>Eukaryota</taxon>
        <taxon>Metazoa</taxon>
        <taxon>Chordata</taxon>
        <taxon>Craniata</taxon>
        <taxon>Vertebrata</taxon>
        <taxon>Euteleostomi</taxon>
        <taxon>Actinopterygii</taxon>
        <taxon>Neopterygii</taxon>
        <taxon>Teleostei</taxon>
        <taxon>Protacanthopterygii</taxon>
        <taxon>Salmoniformes</taxon>
        <taxon>Salmonidae</taxon>
        <taxon>Salmoninae</taxon>
        <taxon>Oncorhynchus</taxon>
    </lineage>
</organism>
<dbReference type="SMART" id="SM00194">
    <property type="entry name" value="PTPc"/>
    <property type="match status" value="1"/>
</dbReference>
<feature type="domain" description="Tyrosine-protein phosphatase" evidence="3">
    <location>
        <begin position="99"/>
        <end position="361"/>
    </location>
</feature>
<dbReference type="Pfam" id="PF00102">
    <property type="entry name" value="Y_phosphatase"/>
    <property type="match status" value="1"/>
</dbReference>
<name>A0A060YYJ7_ONCMY</name>
<dbReference type="InterPro" id="IPR000387">
    <property type="entry name" value="Tyr_Pase_dom"/>
</dbReference>
<dbReference type="InterPro" id="IPR050348">
    <property type="entry name" value="Protein-Tyr_Phosphatase"/>
</dbReference>
<gene>
    <name evidence="5" type="ORF">GSONMT00006191001</name>
</gene>
<dbReference type="AlphaFoldDB" id="A0A060YYJ7"/>
<evidence type="ECO:0000313" key="5">
    <source>
        <dbReference type="EMBL" id="CDQ96806.1"/>
    </source>
</evidence>
<reference evidence="5" key="1">
    <citation type="journal article" date="2014" name="Nat. Commun.">
        <title>The rainbow trout genome provides novel insights into evolution after whole-genome duplication in vertebrates.</title>
        <authorList>
            <person name="Berthelot C."/>
            <person name="Brunet F."/>
            <person name="Chalopin D."/>
            <person name="Juanchich A."/>
            <person name="Bernard M."/>
            <person name="Noel B."/>
            <person name="Bento P."/>
            <person name="Da Silva C."/>
            <person name="Labadie K."/>
            <person name="Alberti A."/>
            <person name="Aury J.M."/>
            <person name="Louis A."/>
            <person name="Dehais P."/>
            <person name="Bardou P."/>
            <person name="Montfort J."/>
            <person name="Klopp C."/>
            <person name="Cabau C."/>
            <person name="Gaspin C."/>
            <person name="Thorgaard G.H."/>
            <person name="Boussaha M."/>
            <person name="Quillet E."/>
            <person name="Guyomard R."/>
            <person name="Galiana D."/>
            <person name="Bobe J."/>
            <person name="Volff J.N."/>
            <person name="Genet C."/>
            <person name="Wincker P."/>
            <person name="Jaillon O."/>
            <person name="Roest Crollius H."/>
            <person name="Guiguen Y."/>
        </authorList>
    </citation>
    <scope>NUCLEOTIDE SEQUENCE [LARGE SCALE GENOMIC DNA]</scope>
</reference>
<dbReference type="GO" id="GO:0004725">
    <property type="term" value="F:protein tyrosine phosphatase activity"/>
    <property type="evidence" value="ECO:0007669"/>
    <property type="project" value="UniProtKB-EC"/>
</dbReference>
<proteinExistence type="predicted"/>
<dbReference type="FunFam" id="3.90.190.10:FF:000088">
    <property type="entry name" value="Receptor protein-tyrosine phosphatase LAR"/>
    <property type="match status" value="1"/>
</dbReference>
<dbReference type="InterPro" id="IPR029021">
    <property type="entry name" value="Prot-tyrosine_phosphatase-like"/>
</dbReference>
<keyword evidence="2" id="KW-0378">Hydrolase</keyword>
<evidence type="ECO:0000313" key="6">
    <source>
        <dbReference type="Proteomes" id="UP000193380"/>
    </source>
</evidence>
<keyword evidence="2" id="KW-0904">Protein phosphatase</keyword>
<evidence type="ECO:0000259" key="4">
    <source>
        <dbReference type="PROSITE" id="PS50056"/>
    </source>
</evidence>
<dbReference type="PANTHER" id="PTHR19134">
    <property type="entry name" value="RECEPTOR-TYPE TYROSINE-PROTEIN PHOSPHATASE"/>
    <property type="match status" value="1"/>
</dbReference>
<evidence type="ECO:0000256" key="2">
    <source>
        <dbReference type="ARBA" id="ARBA00022912"/>
    </source>
</evidence>
<dbReference type="STRING" id="8022.A0A060YYJ7"/>
<feature type="domain" description="Tyrosine specific protein phosphatases" evidence="4">
    <location>
        <begin position="291"/>
        <end position="365"/>
    </location>
</feature>
<dbReference type="Proteomes" id="UP000193380">
    <property type="component" value="Unassembled WGS sequence"/>
</dbReference>